<name>A0ABU4ZV17_9HYPH</name>
<gene>
    <name evidence="1" type="ORF">RFM68_33060</name>
</gene>
<evidence type="ECO:0000313" key="2">
    <source>
        <dbReference type="Proteomes" id="UP001276840"/>
    </source>
</evidence>
<organism evidence="1 2">
    <name type="scientific">Mesorhizobium montanum</name>
    <dbReference type="NCBI Taxonomy" id="3072323"/>
    <lineage>
        <taxon>Bacteria</taxon>
        <taxon>Pseudomonadati</taxon>
        <taxon>Pseudomonadota</taxon>
        <taxon>Alphaproteobacteria</taxon>
        <taxon>Hyphomicrobiales</taxon>
        <taxon>Phyllobacteriaceae</taxon>
        <taxon>Mesorhizobium</taxon>
    </lineage>
</organism>
<proteinExistence type="predicted"/>
<dbReference type="EMBL" id="JAVIJF010000046">
    <property type="protein sequence ID" value="MDX8529264.1"/>
    <property type="molecule type" value="Genomic_DNA"/>
</dbReference>
<sequence length="102" mass="11172">MDIPHHEQAAQEHVKASRVLDGDANRIVDYYQEWGGSYDLDVNREPYCGPLVVTELAGAMQAAYVEKDRAAVVNLDAGRRIPSGSMHMHKCYGGLTGREAAA</sequence>
<reference evidence="1 2" key="1">
    <citation type="submission" date="2023-08" db="EMBL/GenBank/DDBJ databases">
        <title>Implementing the SeqCode for naming new Mesorhizobium species isolated from Vachellia karroo root nodules.</title>
        <authorList>
            <person name="Van Lill M."/>
        </authorList>
    </citation>
    <scope>NUCLEOTIDE SEQUENCE [LARGE SCALE GENOMIC DNA]</scope>
    <source>
        <strain evidence="1 2">MSK 1335</strain>
    </source>
</reference>
<dbReference type="RefSeq" id="WP_320237134.1">
    <property type="nucleotide sequence ID" value="NZ_JAVIJF010000046.1"/>
</dbReference>
<comment type="caution">
    <text evidence="1">The sequence shown here is derived from an EMBL/GenBank/DDBJ whole genome shotgun (WGS) entry which is preliminary data.</text>
</comment>
<evidence type="ECO:0000313" key="1">
    <source>
        <dbReference type="EMBL" id="MDX8529264.1"/>
    </source>
</evidence>
<accession>A0ABU4ZV17</accession>
<keyword evidence="2" id="KW-1185">Reference proteome</keyword>
<dbReference type="Proteomes" id="UP001276840">
    <property type="component" value="Unassembled WGS sequence"/>
</dbReference>
<protein>
    <submittedName>
        <fullName evidence="1">Uncharacterized protein</fullName>
    </submittedName>
</protein>